<dbReference type="EMBL" id="JAPFQP010000001">
    <property type="protein sequence ID" value="MCX2718454.1"/>
    <property type="molecule type" value="Genomic_DNA"/>
</dbReference>
<gene>
    <name evidence="2" type="ORF">OO016_02455</name>
</gene>
<dbReference type="AlphaFoldDB" id="A0AAE3SMD2"/>
<keyword evidence="1" id="KW-0732">Signal</keyword>
<name>A0AAE3SMD2_9FLAO</name>
<organism evidence="2 3">
    <name type="scientific">Lentiprolixibacter aurantiacus</name>
    <dbReference type="NCBI Taxonomy" id="2993939"/>
    <lineage>
        <taxon>Bacteria</taxon>
        <taxon>Pseudomonadati</taxon>
        <taxon>Bacteroidota</taxon>
        <taxon>Flavobacteriia</taxon>
        <taxon>Flavobacteriales</taxon>
        <taxon>Flavobacteriaceae</taxon>
        <taxon>Lentiprolixibacter</taxon>
    </lineage>
</organism>
<proteinExistence type="predicted"/>
<feature type="signal peptide" evidence="1">
    <location>
        <begin position="1"/>
        <end position="23"/>
    </location>
</feature>
<evidence type="ECO:0000256" key="1">
    <source>
        <dbReference type="SAM" id="SignalP"/>
    </source>
</evidence>
<dbReference type="Proteomes" id="UP001207116">
    <property type="component" value="Unassembled WGS sequence"/>
</dbReference>
<keyword evidence="3" id="KW-1185">Reference proteome</keyword>
<comment type="caution">
    <text evidence="2">The sequence shown here is derived from an EMBL/GenBank/DDBJ whole genome shotgun (WGS) entry which is preliminary data.</text>
</comment>
<feature type="chain" id="PRO_5042193679" evidence="1">
    <location>
        <begin position="24"/>
        <end position="133"/>
    </location>
</feature>
<reference evidence="2" key="1">
    <citation type="submission" date="2022-11" db="EMBL/GenBank/DDBJ databases">
        <title>The characterization of three novel Bacteroidetes species and genomic analysis of their roles in tidal elemental geochemical cycles.</title>
        <authorList>
            <person name="Ma K.-J."/>
        </authorList>
    </citation>
    <scope>NUCLEOTIDE SEQUENCE</scope>
    <source>
        <strain evidence="2">M415</strain>
    </source>
</reference>
<protein>
    <submittedName>
        <fullName evidence="2">Uncharacterized protein</fullName>
    </submittedName>
</protein>
<accession>A0AAE3SMD2</accession>
<evidence type="ECO:0000313" key="2">
    <source>
        <dbReference type="EMBL" id="MCX2718454.1"/>
    </source>
</evidence>
<dbReference type="RefSeq" id="WP_266010539.1">
    <property type="nucleotide sequence ID" value="NZ_JAPFQP010000001.1"/>
</dbReference>
<sequence length="133" mass="15252">MRNTLTLVLLLLLCNLVSVSAQAKVELLADNQNSLSILGNWEIDLRPSPDAQPYLQEFQVREIEGNTFEGLFYGSPIKQSKLNRNWDRLYFAFTTSDQNHNYYHSGYLLEGKLYGLSYCPGREFVQPWTGVAK</sequence>
<evidence type="ECO:0000313" key="3">
    <source>
        <dbReference type="Proteomes" id="UP001207116"/>
    </source>
</evidence>